<evidence type="ECO:0000259" key="6">
    <source>
        <dbReference type="Pfam" id="PF06398"/>
    </source>
</evidence>
<feature type="region of interest" description="Disordered" evidence="5">
    <location>
        <begin position="216"/>
        <end position="248"/>
    </location>
</feature>
<dbReference type="Pfam" id="PF06398">
    <property type="entry name" value="Pex24p"/>
    <property type="match status" value="1"/>
</dbReference>
<keyword evidence="4" id="KW-0472">Membrane</keyword>
<gene>
    <name evidence="7" type="ORF">Q8F55_001440</name>
</gene>
<keyword evidence="8" id="KW-1185">Reference proteome</keyword>
<evidence type="ECO:0000256" key="1">
    <source>
        <dbReference type="ARBA" id="ARBA00004141"/>
    </source>
</evidence>
<name>A0ABR3QG32_9TREE</name>
<dbReference type="PANTHER" id="PTHR28304">
    <property type="entry name" value="PEROXISOMAL MEMBRANE PROTEIN PEX29"/>
    <property type="match status" value="1"/>
</dbReference>
<dbReference type="RefSeq" id="XP_069213605.1">
    <property type="nucleotide sequence ID" value="XM_069350061.1"/>
</dbReference>
<reference evidence="7 8" key="1">
    <citation type="submission" date="2023-08" db="EMBL/GenBank/DDBJ databases">
        <title>Annotated Genome Sequence of Vanrija albida AlHP1.</title>
        <authorList>
            <person name="Herzog R."/>
        </authorList>
    </citation>
    <scope>NUCLEOTIDE SEQUENCE [LARGE SCALE GENOMIC DNA]</scope>
    <source>
        <strain evidence="7 8">AlHP1</strain>
    </source>
</reference>
<dbReference type="PANTHER" id="PTHR28304:SF2">
    <property type="entry name" value="PEROXISOMAL MEMBRANE PROTEIN PEX29"/>
    <property type="match status" value="1"/>
</dbReference>
<dbReference type="EMBL" id="JBBXJM010000001">
    <property type="protein sequence ID" value="KAL1413661.1"/>
    <property type="molecule type" value="Genomic_DNA"/>
</dbReference>
<protein>
    <recommendedName>
        <fullName evidence="6">TECPR1-like DysF domain-containing protein</fullName>
    </recommendedName>
</protein>
<evidence type="ECO:0000256" key="5">
    <source>
        <dbReference type="SAM" id="MobiDB-lite"/>
    </source>
</evidence>
<organism evidence="7 8">
    <name type="scientific">Vanrija albida</name>
    <dbReference type="NCBI Taxonomy" id="181172"/>
    <lineage>
        <taxon>Eukaryota</taxon>
        <taxon>Fungi</taxon>
        <taxon>Dikarya</taxon>
        <taxon>Basidiomycota</taxon>
        <taxon>Agaricomycotina</taxon>
        <taxon>Tremellomycetes</taxon>
        <taxon>Trichosporonales</taxon>
        <taxon>Trichosporonaceae</taxon>
        <taxon>Vanrija</taxon>
    </lineage>
</organism>
<proteinExistence type="predicted"/>
<dbReference type="InterPro" id="IPR052816">
    <property type="entry name" value="Peroxisomal_Membrane_PEX28-32"/>
</dbReference>
<comment type="subcellular location">
    <subcellularLocation>
        <location evidence="1">Membrane</location>
        <topology evidence="1">Multi-pass membrane protein</topology>
    </subcellularLocation>
</comment>
<sequence>MDSTVPPYIPVPSAAALIPVPADLPSADGATSSSAATLSAGAVASGSAAPRTRAPSFPPALAAANAASASAASRKFSVPGAAALSSNVSDMVLSSLLPPNLPRLPQTHHAPGRARELTSQKEGLGLNVMSNNFRRFLTKVGPIVWLQDRVEEVLFWQKPLWTWAWMALWAFICFYPRIILLLPSAIVLVIYLTVQERKEPLPSLFGVLIPSAPDAGTQRVGDDPSTSYSASTVEGKEGTPQAPPGDATSTTDILMNMQAIQNLMGVIADVFEAAAPWLNYIAGKDTSPTSFPITPTLLILALLPPTLLLPLTPGWSIPWLLLPAGWAGPLLFHPNLTQLIEHLPRSHVALQARAELEDVALTDALPDDLGRRPIARVEVWENERLDPVVLAKPATAAAQLPAGAYSSRFLRPGERGGWVKVRTASGTFSHDAIWEDEEDRPESGDRMALALKDKWSFVPGEDWRVDVCGLWSQVGTDPDGWVYTDDSWTNTAPVSKVDGAATTPGATTAPATAAAPRRPTRRRRWWRRVYYDDGT</sequence>
<keyword evidence="3" id="KW-1133">Transmembrane helix</keyword>
<accession>A0ABR3QG32</accession>
<evidence type="ECO:0000256" key="3">
    <source>
        <dbReference type="ARBA" id="ARBA00022989"/>
    </source>
</evidence>
<dbReference type="InterPro" id="IPR010482">
    <property type="entry name" value="TECPR1-like_DysF"/>
</dbReference>
<comment type="caution">
    <text evidence="7">The sequence shown here is derived from an EMBL/GenBank/DDBJ whole genome shotgun (WGS) entry which is preliminary data.</text>
</comment>
<evidence type="ECO:0000313" key="8">
    <source>
        <dbReference type="Proteomes" id="UP001565368"/>
    </source>
</evidence>
<evidence type="ECO:0000313" key="7">
    <source>
        <dbReference type="EMBL" id="KAL1413661.1"/>
    </source>
</evidence>
<feature type="region of interest" description="Disordered" evidence="5">
    <location>
        <begin position="500"/>
        <end position="520"/>
    </location>
</feature>
<dbReference type="GeneID" id="95982483"/>
<feature type="compositionally biased region" description="Low complexity" evidence="5">
    <location>
        <begin position="500"/>
        <end position="517"/>
    </location>
</feature>
<dbReference type="Proteomes" id="UP001565368">
    <property type="component" value="Unassembled WGS sequence"/>
</dbReference>
<feature type="domain" description="TECPR1-like DysF" evidence="6">
    <location>
        <begin position="127"/>
        <end position="348"/>
    </location>
</feature>
<evidence type="ECO:0000256" key="4">
    <source>
        <dbReference type="ARBA" id="ARBA00023136"/>
    </source>
</evidence>
<keyword evidence="2" id="KW-0812">Transmembrane</keyword>
<evidence type="ECO:0000256" key="2">
    <source>
        <dbReference type="ARBA" id="ARBA00022692"/>
    </source>
</evidence>